<reference evidence="11 12" key="1">
    <citation type="submission" date="2022-12" db="EMBL/GenBank/DDBJ databases">
        <title>Chromosome-level genome of Tegillarca granosa.</title>
        <authorList>
            <person name="Kim J."/>
        </authorList>
    </citation>
    <scope>NUCLEOTIDE SEQUENCE [LARGE SCALE GENOMIC DNA]</scope>
    <source>
        <strain evidence="11">Teg-2019</strain>
        <tissue evidence="11">Adductor muscle</tissue>
    </source>
</reference>
<keyword evidence="4 10" id="KW-0812">Transmembrane</keyword>
<evidence type="ECO:0000256" key="7">
    <source>
        <dbReference type="ARBA" id="ARBA00023034"/>
    </source>
</evidence>
<evidence type="ECO:0000256" key="3">
    <source>
        <dbReference type="ARBA" id="ARBA00022679"/>
    </source>
</evidence>
<dbReference type="Gene3D" id="3.40.50.300">
    <property type="entry name" value="P-loop containing nucleotide triphosphate hydrolases"/>
    <property type="match status" value="1"/>
</dbReference>
<dbReference type="EMBL" id="JARBDR010000923">
    <property type="protein sequence ID" value="KAJ8297771.1"/>
    <property type="molecule type" value="Genomic_DNA"/>
</dbReference>
<keyword evidence="12" id="KW-1185">Reference proteome</keyword>
<keyword evidence="5" id="KW-0735">Signal-anchor</keyword>
<dbReference type="InterPro" id="IPR027417">
    <property type="entry name" value="P-loop_NTPase"/>
</dbReference>
<comment type="subcellular location">
    <subcellularLocation>
        <location evidence="1">Golgi apparatus membrane</location>
        <topology evidence="1">Single-pass type II membrane protein</topology>
    </subcellularLocation>
</comment>
<evidence type="ECO:0000256" key="5">
    <source>
        <dbReference type="ARBA" id="ARBA00022968"/>
    </source>
</evidence>
<dbReference type="PANTHER" id="PTHR14647:SF87">
    <property type="entry name" value="PUTATIVE-RELATED"/>
    <property type="match status" value="1"/>
</dbReference>
<keyword evidence="9" id="KW-0325">Glycoprotein</keyword>
<gene>
    <name evidence="11" type="ORF">KUTeg_024302</name>
</gene>
<comment type="similarity">
    <text evidence="2">Belongs to the galactose-3-O-sulfotransferase family.</text>
</comment>
<name>A0ABQ9DWY7_TEGGR</name>
<keyword evidence="6 10" id="KW-1133">Transmembrane helix</keyword>
<keyword evidence="3" id="KW-0808">Transferase</keyword>
<evidence type="ECO:0000313" key="11">
    <source>
        <dbReference type="EMBL" id="KAJ8297771.1"/>
    </source>
</evidence>
<accession>A0ABQ9DWY7</accession>
<keyword evidence="7" id="KW-0333">Golgi apparatus</keyword>
<dbReference type="PANTHER" id="PTHR14647">
    <property type="entry name" value="GALACTOSE-3-O-SULFOTRANSFERASE"/>
    <property type="match status" value="1"/>
</dbReference>
<dbReference type="Proteomes" id="UP001217089">
    <property type="component" value="Unassembled WGS sequence"/>
</dbReference>
<proteinExistence type="inferred from homology"/>
<evidence type="ECO:0000256" key="4">
    <source>
        <dbReference type="ARBA" id="ARBA00022692"/>
    </source>
</evidence>
<comment type="caution">
    <text evidence="11">The sequence shown here is derived from an EMBL/GenBank/DDBJ whole genome shotgun (WGS) entry which is preliminary data.</text>
</comment>
<dbReference type="SUPFAM" id="SSF52540">
    <property type="entry name" value="P-loop containing nucleoside triphosphate hydrolases"/>
    <property type="match status" value="1"/>
</dbReference>
<feature type="transmembrane region" description="Helical" evidence="10">
    <location>
        <begin position="12"/>
        <end position="38"/>
    </location>
</feature>
<evidence type="ECO:0000256" key="8">
    <source>
        <dbReference type="ARBA" id="ARBA00023136"/>
    </source>
</evidence>
<keyword evidence="8 10" id="KW-0472">Membrane</keyword>
<organism evidence="11 12">
    <name type="scientific">Tegillarca granosa</name>
    <name type="common">Malaysian cockle</name>
    <name type="synonym">Anadara granosa</name>
    <dbReference type="NCBI Taxonomy" id="220873"/>
    <lineage>
        <taxon>Eukaryota</taxon>
        <taxon>Metazoa</taxon>
        <taxon>Spiralia</taxon>
        <taxon>Lophotrochozoa</taxon>
        <taxon>Mollusca</taxon>
        <taxon>Bivalvia</taxon>
        <taxon>Autobranchia</taxon>
        <taxon>Pteriomorphia</taxon>
        <taxon>Arcoida</taxon>
        <taxon>Arcoidea</taxon>
        <taxon>Arcidae</taxon>
        <taxon>Tegillarca</taxon>
    </lineage>
</organism>
<evidence type="ECO:0000313" key="12">
    <source>
        <dbReference type="Proteomes" id="UP001217089"/>
    </source>
</evidence>
<dbReference type="InterPro" id="IPR009729">
    <property type="entry name" value="Gal-3-0_sulfotransfrase"/>
</dbReference>
<evidence type="ECO:0000256" key="1">
    <source>
        <dbReference type="ARBA" id="ARBA00004323"/>
    </source>
</evidence>
<protein>
    <submittedName>
        <fullName evidence="11">Uncharacterized protein</fullName>
    </submittedName>
</protein>
<sequence>MVVIANSRFVSLRLRVVVVSACYRIGFIAGFSILALFITSQHIRQETVYLSNHNADSESSVFSTNKNTGYKVNHLNTSAKLNSTYHVIKSMPNPICKEKKTNVAFLKVHKAGSTTVMNIFLRYAVGNDLNIVLPKRWQGNGFNYLGYGKTLSRKNIVPLPSNETYNILCNHVIYDKNAFDDVMPPDSTYIGIIRDPASHFISASVYYGFYRSLKNVLFHRNKLNFKDFNAKNENVLSEFLKNPGDFRNVSTAFVRNRMSYDFGVNPLLFNNKNFIDYHLKQLDKDFKLVMIMEYFHESLILLKRILCWELKDILYVPLNINSRKIDLSLSTDDLQRLKRWNYADFRLYNHFNNTFWKRVEKEGATFHEEVNHFKEVQKKVTVFCLNLDQSRFFFVEKSRWNNNFTVVREDCVFMTLKELPLIKHLIISAWGKYYSWLGYQVKDKTSSQTTTNTAMNINLAHVPFVIQT</sequence>
<evidence type="ECO:0000256" key="9">
    <source>
        <dbReference type="ARBA" id="ARBA00023180"/>
    </source>
</evidence>
<dbReference type="Pfam" id="PF06990">
    <property type="entry name" value="Gal-3-0_sulfotr"/>
    <property type="match status" value="1"/>
</dbReference>
<evidence type="ECO:0000256" key="10">
    <source>
        <dbReference type="SAM" id="Phobius"/>
    </source>
</evidence>
<evidence type="ECO:0000256" key="2">
    <source>
        <dbReference type="ARBA" id="ARBA00008124"/>
    </source>
</evidence>
<evidence type="ECO:0000256" key="6">
    <source>
        <dbReference type="ARBA" id="ARBA00022989"/>
    </source>
</evidence>